<dbReference type="InterPro" id="IPR036322">
    <property type="entry name" value="WD40_repeat_dom_sf"/>
</dbReference>
<dbReference type="Proteomes" id="UP001222325">
    <property type="component" value="Unassembled WGS sequence"/>
</dbReference>
<dbReference type="PANTHER" id="PTHR19857:SF8">
    <property type="entry name" value="ANGIO-ASSOCIATED MIGRATORY CELL PROTEIN"/>
    <property type="match status" value="1"/>
</dbReference>
<evidence type="ECO:0000256" key="3">
    <source>
        <dbReference type="SAM" id="MobiDB-lite"/>
    </source>
</evidence>
<dbReference type="SUPFAM" id="SSF50978">
    <property type="entry name" value="WD40 repeat-like"/>
    <property type="match status" value="1"/>
</dbReference>
<keyword evidence="1" id="KW-0853">WD repeat</keyword>
<protein>
    <recommendedName>
        <fullName evidence="6">WD40 repeat-like protein</fullName>
    </recommendedName>
</protein>
<comment type="caution">
    <text evidence="4">The sequence shown here is derived from an EMBL/GenBank/DDBJ whole genome shotgun (WGS) entry which is preliminary data.</text>
</comment>
<proteinExistence type="predicted"/>
<feature type="region of interest" description="Disordered" evidence="3">
    <location>
        <begin position="424"/>
        <end position="447"/>
    </location>
</feature>
<dbReference type="AlphaFoldDB" id="A0AAD6UA10"/>
<organism evidence="4 5">
    <name type="scientific">Mycena belliarum</name>
    <dbReference type="NCBI Taxonomy" id="1033014"/>
    <lineage>
        <taxon>Eukaryota</taxon>
        <taxon>Fungi</taxon>
        <taxon>Dikarya</taxon>
        <taxon>Basidiomycota</taxon>
        <taxon>Agaricomycotina</taxon>
        <taxon>Agaricomycetes</taxon>
        <taxon>Agaricomycetidae</taxon>
        <taxon>Agaricales</taxon>
        <taxon>Marasmiineae</taxon>
        <taxon>Mycenaceae</taxon>
        <taxon>Mycena</taxon>
    </lineage>
</organism>
<reference evidence="4" key="1">
    <citation type="submission" date="2023-03" db="EMBL/GenBank/DDBJ databases">
        <title>Massive genome expansion in bonnet fungi (Mycena s.s.) driven by repeated elements and novel gene families across ecological guilds.</title>
        <authorList>
            <consortium name="Lawrence Berkeley National Laboratory"/>
            <person name="Harder C.B."/>
            <person name="Miyauchi S."/>
            <person name="Viragh M."/>
            <person name="Kuo A."/>
            <person name="Thoen E."/>
            <person name="Andreopoulos B."/>
            <person name="Lu D."/>
            <person name="Skrede I."/>
            <person name="Drula E."/>
            <person name="Henrissat B."/>
            <person name="Morin E."/>
            <person name="Kohler A."/>
            <person name="Barry K."/>
            <person name="LaButti K."/>
            <person name="Morin E."/>
            <person name="Salamov A."/>
            <person name="Lipzen A."/>
            <person name="Mereny Z."/>
            <person name="Hegedus B."/>
            <person name="Baldrian P."/>
            <person name="Stursova M."/>
            <person name="Weitz H."/>
            <person name="Taylor A."/>
            <person name="Grigoriev I.V."/>
            <person name="Nagy L.G."/>
            <person name="Martin F."/>
            <person name="Kauserud H."/>
        </authorList>
    </citation>
    <scope>NUCLEOTIDE SEQUENCE</scope>
    <source>
        <strain evidence="4">CBHHK173m</strain>
    </source>
</reference>
<feature type="compositionally biased region" description="Polar residues" evidence="3">
    <location>
        <begin position="597"/>
        <end position="615"/>
    </location>
</feature>
<feature type="region of interest" description="Disordered" evidence="3">
    <location>
        <begin position="1103"/>
        <end position="1122"/>
    </location>
</feature>
<feature type="compositionally biased region" description="Pro residues" evidence="3">
    <location>
        <begin position="330"/>
        <end position="343"/>
    </location>
</feature>
<evidence type="ECO:0000256" key="1">
    <source>
        <dbReference type="ARBA" id="ARBA00022574"/>
    </source>
</evidence>
<feature type="region of interest" description="Disordered" evidence="3">
    <location>
        <begin position="597"/>
        <end position="616"/>
    </location>
</feature>
<dbReference type="InterPro" id="IPR051179">
    <property type="entry name" value="WD_repeat_multifunction"/>
</dbReference>
<dbReference type="EMBL" id="JARJCN010000022">
    <property type="protein sequence ID" value="KAJ7090395.1"/>
    <property type="molecule type" value="Genomic_DNA"/>
</dbReference>
<evidence type="ECO:0008006" key="6">
    <source>
        <dbReference type="Google" id="ProtNLM"/>
    </source>
</evidence>
<feature type="region of interest" description="Disordered" evidence="3">
    <location>
        <begin position="492"/>
        <end position="526"/>
    </location>
</feature>
<feature type="compositionally biased region" description="Low complexity" evidence="3">
    <location>
        <begin position="492"/>
        <end position="504"/>
    </location>
</feature>
<accession>A0AAD6UA10</accession>
<dbReference type="SMART" id="SM00320">
    <property type="entry name" value="WD40"/>
    <property type="match status" value="3"/>
</dbReference>
<dbReference type="Gene3D" id="2.130.10.10">
    <property type="entry name" value="YVTN repeat-like/Quinoprotein amine dehydrogenase"/>
    <property type="match status" value="1"/>
</dbReference>
<sequence>MHDSSITVTDSLSPNVSVSSALGIKGGLRIRPHTINQKAHAILRRAEASGDSTDDEDESDVVCFRLFAHKHINLKPGKELLLTVATVDGRFKERILMFEGNLKGFDETSDPEGTTQVEEEPQVIEEEEDMIPQAAIPPKMRRQWTRKLEEVSPVILRTPVARASAGVQAQPIYVSSAVQACSEHSSLSIQLQPSYTSSAVQADPLPLPSYASLDIQTDPIIPSSDLASVPHITDAESQHGTSLSPMLLSSSGSPVIPPLFFRQGKLQDMSLSPMRVKLEELEQNIPPSSEVSVQINQPVKEETIEVLLEHPPPRRPHFVTDVFALDNPERPPSPMSPPPPTPRNPIVSGGSVTSFLGTAILPAEDALPLVSMDEPERILQAAADPTPKPYTDAKHRRRLKNKARLGAEAQAAAQCSYIVDGPESSGVKATGGRDPPNPYSTPAGEWTSPVYPILSSPQTLRLSSRALQATTQGAVASSSKVTPRASSVVSASVVSLATTTTSNRTTEKASNTATKQPHRRDVDVSPPDLKAIACIPAGPSSNPLSIRPSSASYPTVLPSALVRPKVAAAAAATTKKRVVVGRGWPIVRTVAATTSAVPNTNTSQAPTKSSTNSRDLSGVLGYASPSPPPASVPANKWKRIDSDFSIAVQPRNDLPVDMVMSPPPSPIADKNSANNEGVSALISLKDRISMAESSRFQDRILPINSDYSAKGQTGASVAFTLFAGSSEKSPIVANTRKYGTQLSAFHPLPAKPPCSNNDTADSLRGIKRERLASPDLWTAPGIMRIQHERRKHRWPTIKPSYAVLLKGDGDLGIRRIAFSSDGAYLAMYCWDRTLRIWSTKVRLEVARLSHNAQVIGIAWVDNETAVMTLGEDGVLAKWTRGQQREQWEWGRLVNVSAEKGEPGDTVCLACARGRIAVAFPKSGVKVWKWHNGTWLAQRSIMRTNVTALKFVEGGDALLGGTREGAVWHCAVPNGTMRVYAFIQSSITSIDINPTGTHALITQASGSACIVALGAQEERRVVRSYLEQEVRDGVPGGIFATEGQAVVFGALEGCLLVWDTQKGVVVYGMQHAEGDLIQAAASCSGPDGCVVTGTREGRLVWWPQPTEQAHGPPNGSRKRAKVK</sequence>
<gene>
    <name evidence="4" type="ORF">B0H15DRAFT_838468</name>
</gene>
<evidence type="ECO:0000313" key="4">
    <source>
        <dbReference type="EMBL" id="KAJ7090395.1"/>
    </source>
</evidence>
<name>A0AAD6UA10_9AGAR</name>
<evidence type="ECO:0000256" key="2">
    <source>
        <dbReference type="ARBA" id="ARBA00022737"/>
    </source>
</evidence>
<dbReference type="InterPro" id="IPR001680">
    <property type="entry name" value="WD40_rpt"/>
</dbReference>
<evidence type="ECO:0000313" key="5">
    <source>
        <dbReference type="Proteomes" id="UP001222325"/>
    </source>
</evidence>
<dbReference type="InterPro" id="IPR015943">
    <property type="entry name" value="WD40/YVTN_repeat-like_dom_sf"/>
</dbReference>
<keyword evidence="5" id="KW-1185">Reference proteome</keyword>
<feature type="region of interest" description="Disordered" evidence="3">
    <location>
        <begin position="325"/>
        <end position="345"/>
    </location>
</feature>
<dbReference type="PANTHER" id="PTHR19857">
    <property type="entry name" value="MITOCHONDRIAL DIVISION PROTEIN 1-RELATED"/>
    <property type="match status" value="1"/>
</dbReference>
<keyword evidence="2" id="KW-0677">Repeat</keyword>